<dbReference type="RefSeq" id="WP_014651924.1">
    <property type="nucleotide sequence ID" value="NC_017672.3"/>
</dbReference>
<dbReference type="GO" id="GO:0045454">
    <property type="term" value="P:cell redox homeostasis"/>
    <property type="evidence" value="ECO:0007669"/>
    <property type="project" value="TreeGrafter"/>
</dbReference>
<reference evidence="10 11" key="1">
    <citation type="submission" date="2013-06" db="EMBL/GenBank/DDBJ databases">
        <title>Complete genome sequence of Paenibacillus mucilaginosus K02.</title>
        <authorList>
            <person name="Xiao B."/>
            <person name="Sun L."/>
            <person name="Xiao L."/>
            <person name="Lian B."/>
        </authorList>
    </citation>
    <scope>NUCLEOTIDE SEQUENCE [LARGE SCALE GENOMIC DNA]</scope>
    <source>
        <strain evidence="10 11">K02</strain>
    </source>
</reference>
<evidence type="ECO:0000256" key="7">
    <source>
        <dbReference type="PIRSR" id="PIRSR000077-1"/>
    </source>
</evidence>
<dbReference type="KEGG" id="pmw:B2K_24545"/>
<dbReference type="InterPro" id="IPR005746">
    <property type="entry name" value="Thioredoxin"/>
</dbReference>
<comment type="similarity">
    <text evidence="1 6">Belongs to the thioredoxin family.</text>
</comment>
<feature type="domain" description="Thioredoxin" evidence="9">
    <location>
        <begin position="1"/>
        <end position="106"/>
    </location>
</feature>
<dbReference type="HOGENOM" id="CLU_090389_10_2_9"/>
<dbReference type="GO" id="GO:0005829">
    <property type="term" value="C:cytosol"/>
    <property type="evidence" value="ECO:0007669"/>
    <property type="project" value="TreeGrafter"/>
</dbReference>
<dbReference type="OrthoDB" id="9790390at2"/>
<keyword evidence="4 8" id="KW-1015">Disulfide bond</keyword>
<evidence type="ECO:0000256" key="1">
    <source>
        <dbReference type="ARBA" id="ARBA00008987"/>
    </source>
</evidence>
<evidence type="ECO:0000313" key="10">
    <source>
        <dbReference type="EMBL" id="AFH63818.1"/>
    </source>
</evidence>
<dbReference type="PROSITE" id="PS51352">
    <property type="entry name" value="THIOREDOXIN_2"/>
    <property type="match status" value="1"/>
</dbReference>
<dbReference type="EMBL" id="CP003422">
    <property type="protein sequence ID" value="AFH63818.1"/>
    <property type="molecule type" value="Genomic_DNA"/>
</dbReference>
<feature type="active site" description="Nucleophile" evidence="7">
    <location>
        <position position="33"/>
    </location>
</feature>
<evidence type="ECO:0000256" key="2">
    <source>
        <dbReference type="ARBA" id="ARBA00022448"/>
    </source>
</evidence>
<name>I0BN71_9BACL</name>
<dbReference type="PANTHER" id="PTHR45663">
    <property type="entry name" value="GEO12009P1"/>
    <property type="match status" value="1"/>
</dbReference>
<dbReference type="PANTHER" id="PTHR45663:SF11">
    <property type="entry name" value="GEO12009P1"/>
    <property type="match status" value="1"/>
</dbReference>
<dbReference type="GO" id="GO:0015035">
    <property type="term" value="F:protein-disulfide reductase activity"/>
    <property type="evidence" value="ECO:0007669"/>
    <property type="project" value="InterPro"/>
</dbReference>
<sequence>MKPVNVNDTNADEQIRSHALTLLDFGAVWCPPCRTLLPILDELGEAYGSSLSILKLDCDESPETAAAYGVMSMPTVILFKNGEPVEKLVGLRSKAGYQAIIDRYLPASAGSTPANG</sequence>
<evidence type="ECO:0000256" key="8">
    <source>
        <dbReference type="PIRSR" id="PIRSR000077-4"/>
    </source>
</evidence>
<evidence type="ECO:0000256" key="4">
    <source>
        <dbReference type="ARBA" id="ARBA00023157"/>
    </source>
</evidence>
<dbReference type="PATRIC" id="fig|997761.3.peg.4871"/>
<organism evidence="10 11">
    <name type="scientific">Paenibacillus mucilaginosus K02</name>
    <dbReference type="NCBI Taxonomy" id="997761"/>
    <lineage>
        <taxon>Bacteria</taxon>
        <taxon>Bacillati</taxon>
        <taxon>Bacillota</taxon>
        <taxon>Bacilli</taxon>
        <taxon>Bacillales</taxon>
        <taxon>Paenibacillaceae</taxon>
        <taxon>Paenibacillus</taxon>
    </lineage>
</organism>
<feature type="disulfide bond" description="Redox-active" evidence="8">
    <location>
        <begin position="30"/>
        <end position="33"/>
    </location>
</feature>
<dbReference type="AlphaFoldDB" id="I0BN71"/>
<protein>
    <recommendedName>
        <fullName evidence="6">Thioredoxin</fullName>
    </recommendedName>
</protein>
<keyword evidence="3" id="KW-0249">Electron transport</keyword>
<proteinExistence type="inferred from homology"/>
<feature type="active site" description="Nucleophile" evidence="7">
    <location>
        <position position="30"/>
    </location>
</feature>
<dbReference type="Gene3D" id="3.40.30.10">
    <property type="entry name" value="Glutaredoxin"/>
    <property type="match status" value="1"/>
</dbReference>
<feature type="site" description="Contributes to redox potential value" evidence="7">
    <location>
        <position position="31"/>
    </location>
</feature>
<evidence type="ECO:0000259" key="9">
    <source>
        <dbReference type="PROSITE" id="PS51352"/>
    </source>
</evidence>
<evidence type="ECO:0000313" key="11">
    <source>
        <dbReference type="Proteomes" id="UP000007392"/>
    </source>
</evidence>
<evidence type="ECO:0000256" key="5">
    <source>
        <dbReference type="ARBA" id="ARBA00023284"/>
    </source>
</evidence>
<gene>
    <name evidence="10" type="ORF">B2K_24545</name>
</gene>
<dbReference type="InterPro" id="IPR036249">
    <property type="entry name" value="Thioredoxin-like_sf"/>
</dbReference>
<dbReference type="CDD" id="cd02947">
    <property type="entry name" value="TRX_family"/>
    <property type="match status" value="1"/>
</dbReference>
<dbReference type="Proteomes" id="UP000007392">
    <property type="component" value="Chromosome"/>
</dbReference>
<evidence type="ECO:0000256" key="3">
    <source>
        <dbReference type="ARBA" id="ARBA00022982"/>
    </source>
</evidence>
<dbReference type="PRINTS" id="PR00421">
    <property type="entry name" value="THIOREDOXIN"/>
</dbReference>
<accession>I0BN71</accession>
<feature type="site" description="Contributes to redox potential value" evidence="7">
    <location>
        <position position="32"/>
    </location>
</feature>
<dbReference type="Pfam" id="PF00085">
    <property type="entry name" value="Thioredoxin"/>
    <property type="match status" value="1"/>
</dbReference>
<dbReference type="SUPFAM" id="SSF52833">
    <property type="entry name" value="Thioredoxin-like"/>
    <property type="match status" value="1"/>
</dbReference>
<dbReference type="PIRSF" id="PIRSF000077">
    <property type="entry name" value="Thioredoxin"/>
    <property type="match status" value="1"/>
</dbReference>
<keyword evidence="5 8" id="KW-0676">Redox-active center</keyword>
<dbReference type="InterPro" id="IPR013766">
    <property type="entry name" value="Thioredoxin_domain"/>
</dbReference>
<keyword evidence="2" id="KW-0813">Transport</keyword>
<evidence type="ECO:0000256" key="6">
    <source>
        <dbReference type="PIRNR" id="PIRNR000077"/>
    </source>
</evidence>
<feature type="site" description="Deprotonates C-terminal active site Cys" evidence="7">
    <location>
        <position position="24"/>
    </location>
</feature>